<feature type="domain" description="Response regulatory" evidence="2">
    <location>
        <begin position="5"/>
        <end position="106"/>
    </location>
</feature>
<name>A0ABX7C092_9HYPH</name>
<dbReference type="EMBL" id="CP068047">
    <property type="protein sequence ID" value="QQR36207.1"/>
    <property type="molecule type" value="Genomic_DNA"/>
</dbReference>
<feature type="modified residue" description="4-aspartylphosphate" evidence="1">
    <location>
        <position position="51"/>
    </location>
</feature>
<dbReference type="InterPro" id="IPR001789">
    <property type="entry name" value="Sig_transdc_resp-reg_receiver"/>
</dbReference>
<accession>A0ABX7C092</accession>
<sequence length="114" mass="12055">MHWGRILVVARDEDLRRSLTFALAAYGHAVTPRANLPQGEEASAFDCIVLDEHALPKSMTPALLSPHCPVLLLAYSQEGLANASVTSVIAMPLKGEAVPQAVAAALSGVRQNAK</sequence>
<keyword evidence="1" id="KW-0597">Phosphoprotein</keyword>
<dbReference type="RefSeq" id="WP_201657331.1">
    <property type="nucleotide sequence ID" value="NZ_CP068047.1"/>
</dbReference>
<evidence type="ECO:0000313" key="4">
    <source>
        <dbReference type="Proteomes" id="UP000595460"/>
    </source>
</evidence>
<dbReference type="PROSITE" id="PS50110">
    <property type="entry name" value="RESPONSE_REGULATORY"/>
    <property type="match status" value="1"/>
</dbReference>
<organism evidence="3 4">
    <name type="scientific">Devosia oryziradicis</name>
    <dbReference type="NCBI Taxonomy" id="2801335"/>
    <lineage>
        <taxon>Bacteria</taxon>
        <taxon>Pseudomonadati</taxon>
        <taxon>Pseudomonadota</taxon>
        <taxon>Alphaproteobacteria</taxon>
        <taxon>Hyphomicrobiales</taxon>
        <taxon>Devosiaceae</taxon>
        <taxon>Devosia</taxon>
    </lineage>
</organism>
<dbReference type="SUPFAM" id="SSF52172">
    <property type="entry name" value="CheY-like"/>
    <property type="match status" value="1"/>
</dbReference>
<gene>
    <name evidence="3" type="ORF">JI749_00755</name>
</gene>
<proteinExistence type="predicted"/>
<protein>
    <recommendedName>
        <fullName evidence="2">Response regulatory domain-containing protein</fullName>
    </recommendedName>
</protein>
<evidence type="ECO:0000256" key="1">
    <source>
        <dbReference type="PROSITE-ProRule" id="PRU00169"/>
    </source>
</evidence>
<dbReference type="Proteomes" id="UP000595460">
    <property type="component" value="Chromosome"/>
</dbReference>
<reference evidence="3 4" key="1">
    <citation type="submission" date="2021-01" db="EMBL/GenBank/DDBJ databases">
        <title>Genome seq and assembly of Devosia sp. G19.</title>
        <authorList>
            <person name="Chhetri G."/>
        </authorList>
    </citation>
    <scope>NUCLEOTIDE SEQUENCE [LARGE SCALE GENOMIC DNA]</scope>
    <source>
        <strain evidence="3 4">G19</strain>
    </source>
</reference>
<dbReference type="InterPro" id="IPR011006">
    <property type="entry name" value="CheY-like_superfamily"/>
</dbReference>
<evidence type="ECO:0000259" key="2">
    <source>
        <dbReference type="PROSITE" id="PS50110"/>
    </source>
</evidence>
<evidence type="ECO:0000313" key="3">
    <source>
        <dbReference type="EMBL" id="QQR36207.1"/>
    </source>
</evidence>
<keyword evidence="4" id="KW-1185">Reference proteome</keyword>